<dbReference type="Pfam" id="PF13456">
    <property type="entry name" value="RVT_3"/>
    <property type="match status" value="1"/>
</dbReference>
<reference evidence="2 3" key="1">
    <citation type="journal article" date="2016" name="G3 (Bethesda)">
        <title>First Draft Assembly and Annotation of the Genome of a California Endemic Oak Quercus lobata Nee (Fagaceae).</title>
        <authorList>
            <person name="Sork V.L."/>
            <person name="Fitz-Gibbon S.T."/>
            <person name="Puiu D."/>
            <person name="Crepeau M."/>
            <person name="Gugger P.F."/>
            <person name="Sherman R."/>
            <person name="Stevens K."/>
            <person name="Langley C.H."/>
            <person name="Pellegrini M."/>
            <person name="Salzberg S.L."/>
        </authorList>
    </citation>
    <scope>NUCLEOTIDE SEQUENCE [LARGE SCALE GENOMIC DNA]</scope>
    <source>
        <strain evidence="2 3">cv. SW786</strain>
    </source>
</reference>
<evidence type="ECO:0000313" key="3">
    <source>
        <dbReference type="Proteomes" id="UP000594261"/>
    </source>
</evidence>
<dbReference type="InterPro" id="IPR002156">
    <property type="entry name" value="RNaseH_domain"/>
</dbReference>
<proteinExistence type="predicted"/>
<sequence length="392" mass="44905">MKTMENPSSKPCCNTSTEDVVHAWWPCLQAQGREVWEKSNMRDSLLGRRFADEPDLVWTGLEQNQDEAEFFARLLWLVWLRRNKKMVGAEVRSIEVELVWLKDMIWLMDMWLKALFRRKKLGSLSCEPCKCKTTPQPPGREVWQKSNTLDSLLGRHFGDEQELVWIGLEKNQDEAGFFAKLLWLVWLSRRNKTRVGTEVGSIKAELVWLNDGKHGQPQPPVARWTPPETDVFKVNFEGAVFPESQKIGIGIVIRDSEGQIMAALSEKLRGPRIQKPEVVEAIAARRAIIFAREHCRLHQVVLEGDCQMLMQALQMGDSNSVLIGHLVADVKHHTVSFKRCNFTFVSKSCNRVAHALAQYAWNVKSFQVWMEDLPPPAIPLALKDALVPLIEF</sequence>
<dbReference type="AlphaFoldDB" id="A0A7N2LL04"/>
<dbReference type="Proteomes" id="UP000594261">
    <property type="component" value="Chromosome 5"/>
</dbReference>
<feature type="domain" description="RNase H type-1" evidence="1">
    <location>
        <begin position="235"/>
        <end position="360"/>
    </location>
</feature>
<dbReference type="InParanoid" id="A0A7N2LL04"/>
<dbReference type="PANTHER" id="PTHR47074">
    <property type="entry name" value="BNAC02G40300D PROTEIN"/>
    <property type="match status" value="1"/>
</dbReference>
<evidence type="ECO:0000313" key="2">
    <source>
        <dbReference type="EnsemblPlants" id="QL05p012625:mrna:CDS:1"/>
    </source>
</evidence>
<dbReference type="CDD" id="cd06222">
    <property type="entry name" value="RNase_H_like"/>
    <property type="match status" value="1"/>
</dbReference>
<dbReference type="Gramene" id="QL05p012625:mrna">
    <property type="protein sequence ID" value="QL05p012625:mrna:CDS:1"/>
    <property type="gene ID" value="QL05p012625"/>
</dbReference>
<dbReference type="PANTHER" id="PTHR47074:SF48">
    <property type="entry name" value="POLYNUCLEOTIDYL TRANSFERASE, RIBONUCLEASE H-LIKE SUPERFAMILY PROTEIN"/>
    <property type="match status" value="1"/>
</dbReference>
<dbReference type="InterPro" id="IPR012337">
    <property type="entry name" value="RNaseH-like_sf"/>
</dbReference>
<dbReference type="SUPFAM" id="SSF53098">
    <property type="entry name" value="Ribonuclease H-like"/>
    <property type="match status" value="1"/>
</dbReference>
<dbReference type="InterPro" id="IPR036397">
    <property type="entry name" value="RNaseH_sf"/>
</dbReference>
<dbReference type="Gene3D" id="3.30.420.10">
    <property type="entry name" value="Ribonuclease H-like superfamily/Ribonuclease H"/>
    <property type="match status" value="1"/>
</dbReference>
<dbReference type="EMBL" id="LRBV02000005">
    <property type="status" value="NOT_ANNOTATED_CDS"/>
    <property type="molecule type" value="Genomic_DNA"/>
</dbReference>
<dbReference type="EnsemblPlants" id="QL05p012625:mrna">
    <property type="protein sequence ID" value="QL05p012625:mrna:CDS:1"/>
    <property type="gene ID" value="QL05p012625"/>
</dbReference>
<protein>
    <recommendedName>
        <fullName evidence="1">RNase H type-1 domain-containing protein</fullName>
    </recommendedName>
</protein>
<reference evidence="2" key="2">
    <citation type="submission" date="2021-01" db="UniProtKB">
        <authorList>
            <consortium name="EnsemblPlants"/>
        </authorList>
    </citation>
    <scope>IDENTIFICATION</scope>
</reference>
<dbReference type="GO" id="GO:0003676">
    <property type="term" value="F:nucleic acid binding"/>
    <property type="evidence" value="ECO:0007669"/>
    <property type="project" value="InterPro"/>
</dbReference>
<dbReference type="InterPro" id="IPR052929">
    <property type="entry name" value="RNase_H-like_EbsB-rel"/>
</dbReference>
<keyword evidence="3" id="KW-1185">Reference proteome</keyword>
<dbReference type="InterPro" id="IPR044730">
    <property type="entry name" value="RNase_H-like_dom_plant"/>
</dbReference>
<accession>A0A7N2LL04</accession>
<evidence type="ECO:0000259" key="1">
    <source>
        <dbReference type="Pfam" id="PF13456"/>
    </source>
</evidence>
<organism evidence="2 3">
    <name type="scientific">Quercus lobata</name>
    <name type="common">Valley oak</name>
    <dbReference type="NCBI Taxonomy" id="97700"/>
    <lineage>
        <taxon>Eukaryota</taxon>
        <taxon>Viridiplantae</taxon>
        <taxon>Streptophyta</taxon>
        <taxon>Embryophyta</taxon>
        <taxon>Tracheophyta</taxon>
        <taxon>Spermatophyta</taxon>
        <taxon>Magnoliopsida</taxon>
        <taxon>eudicotyledons</taxon>
        <taxon>Gunneridae</taxon>
        <taxon>Pentapetalae</taxon>
        <taxon>rosids</taxon>
        <taxon>fabids</taxon>
        <taxon>Fagales</taxon>
        <taxon>Fagaceae</taxon>
        <taxon>Quercus</taxon>
    </lineage>
</organism>
<name>A0A7N2LL04_QUELO</name>
<dbReference type="GO" id="GO:0004523">
    <property type="term" value="F:RNA-DNA hybrid ribonuclease activity"/>
    <property type="evidence" value="ECO:0007669"/>
    <property type="project" value="InterPro"/>
</dbReference>